<reference evidence="2" key="1">
    <citation type="journal article" date="2016" name="Genome Announc.">
        <title>Draft genome sequences of fungus Aspergillus calidoustus.</title>
        <authorList>
            <person name="Horn F."/>
            <person name="Linde J."/>
            <person name="Mattern D.J."/>
            <person name="Walther G."/>
            <person name="Guthke R."/>
            <person name="Scherlach K."/>
            <person name="Martin K."/>
            <person name="Brakhage A.A."/>
            <person name="Petzke L."/>
            <person name="Valiante V."/>
        </authorList>
    </citation>
    <scope>NUCLEOTIDE SEQUENCE [LARGE SCALE GENOMIC DNA]</scope>
    <source>
        <strain evidence="2">SF006504</strain>
    </source>
</reference>
<accession>A0A0U5FNI5</accession>
<dbReference type="OrthoDB" id="4500161at2759"/>
<dbReference type="AlphaFoldDB" id="A0A0U5FNI5"/>
<gene>
    <name evidence="1" type="ORF">ASPCAL00453</name>
</gene>
<dbReference type="EMBL" id="CDMC01000001">
    <property type="protein sequence ID" value="CEL00859.1"/>
    <property type="molecule type" value="Genomic_DNA"/>
</dbReference>
<name>A0A0U5FNI5_ASPCI</name>
<organism evidence="1 2">
    <name type="scientific">Aspergillus calidoustus</name>
    <dbReference type="NCBI Taxonomy" id="454130"/>
    <lineage>
        <taxon>Eukaryota</taxon>
        <taxon>Fungi</taxon>
        <taxon>Dikarya</taxon>
        <taxon>Ascomycota</taxon>
        <taxon>Pezizomycotina</taxon>
        <taxon>Eurotiomycetes</taxon>
        <taxon>Eurotiomycetidae</taxon>
        <taxon>Eurotiales</taxon>
        <taxon>Aspergillaceae</taxon>
        <taxon>Aspergillus</taxon>
        <taxon>Aspergillus subgen. Nidulantes</taxon>
    </lineage>
</organism>
<evidence type="ECO:0000313" key="2">
    <source>
        <dbReference type="Proteomes" id="UP000054771"/>
    </source>
</evidence>
<protein>
    <submittedName>
        <fullName evidence="1">Uncharacterized protein</fullName>
    </submittedName>
</protein>
<dbReference type="Proteomes" id="UP000054771">
    <property type="component" value="Unassembled WGS sequence"/>
</dbReference>
<sequence length="295" mass="33294">MLKRSAEQTLGRSPKKAKLQTVVGIIYRPDLVSSGDSDSLHQDLISTPIKLHDKGILGNDMGERLLGDMETIMETLATIKADHIALKADHTALKADHIATEGDLCELRAKTGKLEAESDEMQTLMSSTFPVRQKILEEQVGFQGRSRQKLLAKRNAEAHGGNIISDSFMLRLKAASKRETTEDAQHEMTAWKVGFKICYHVEPWKGRYSHVSDDSVVHRIRSAPKAVVEAFNMHANCVTLQAFQKISAERRSTFRDKCRAFVKPWIERRRIDTESLDTELEEIVEEYDDIMGMSV</sequence>
<evidence type="ECO:0000313" key="1">
    <source>
        <dbReference type="EMBL" id="CEL00859.1"/>
    </source>
</evidence>
<keyword evidence="2" id="KW-1185">Reference proteome</keyword>
<proteinExistence type="predicted"/>